<reference evidence="3" key="1">
    <citation type="submission" date="2016-06" db="EMBL/GenBank/DDBJ databases">
        <title>Parallel loss of symbiosis genes in relatives of nitrogen-fixing non-legume Parasponia.</title>
        <authorList>
            <person name="Van Velzen R."/>
            <person name="Holmer R."/>
            <person name="Bu F."/>
            <person name="Rutten L."/>
            <person name="Van Zeijl A."/>
            <person name="Liu W."/>
            <person name="Santuari L."/>
            <person name="Cao Q."/>
            <person name="Sharma T."/>
            <person name="Shen D."/>
            <person name="Roswanjaya Y."/>
            <person name="Wardhani T."/>
            <person name="Kalhor M.S."/>
            <person name="Jansen J."/>
            <person name="Van den Hoogen J."/>
            <person name="Gungor B."/>
            <person name="Hartog M."/>
            <person name="Hontelez J."/>
            <person name="Verver J."/>
            <person name="Yang W.-C."/>
            <person name="Schijlen E."/>
            <person name="Repin R."/>
            <person name="Schilthuizen M."/>
            <person name="Schranz E."/>
            <person name="Heidstra R."/>
            <person name="Miyata K."/>
            <person name="Fedorova E."/>
            <person name="Kohlen W."/>
            <person name="Bisseling T."/>
            <person name="Smit S."/>
            <person name="Geurts R."/>
        </authorList>
    </citation>
    <scope>NUCLEOTIDE SEQUENCE [LARGE SCALE GENOMIC DNA]</scope>
    <source>
        <strain evidence="3">cv. RG33-2</strain>
    </source>
</reference>
<keyword evidence="3" id="KW-1185">Reference proteome</keyword>
<evidence type="ECO:0000313" key="2">
    <source>
        <dbReference type="EMBL" id="PON84970.1"/>
    </source>
</evidence>
<feature type="non-terminal residue" evidence="2">
    <location>
        <position position="1"/>
    </location>
</feature>
<gene>
    <name evidence="2" type="ORF">TorRG33x02_192220</name>
</gene>
<feature type="region of interest" description="Disordered" evidence="1">
    <location>
        <begin position="1"/>
        <end position="21"/>
    </location>
</feature>
<dbReference type="EMBL" id="JXTC01000154">
    <property type="protein sequence ID" value="PON84970.1"/>
    <property type="molecule type" value="Genomic_DNA"/>
</dbReference>
<dbReference type="Proteomes" id="UP000237000">
    <property type="component" value="Unassembled WGS sequence"/>
</dbReference>
<feature type="region of interest" description="Disordered" evidence="1">
    <location>
        <begin position="65"/>
        <end position="103"/>
    </location>
</feature>
<proteinExistence type="predicted"/>
<evidence type="ECO:0000313" key="3">
    <source>
        <dbReference type="Proteomes" id="UP000237000"/>
    </source>
</evidence>
<organism evidence="2 3">
    <name type="scientific">Trema orientale</name>
    <name type="common">Charcoal tree</name>
    <name type="synonym">Celtis orientalis</name>
    <dbReference type="NCBI Taxonomy" id="63057"/>
    <lineage>
        <taxon>Eukaryota</taxon>
        <taxon>Viridiplantae</taxon>
        <taxon>Streptophyta</taxon>
        <taxon>Embryophyta</taxon>
        <taxon>Tracheophyta</taxon>
        <taxon>Spermatophyta</taxon>
        <taxon>Magnoliopsida</taxon>
        <taxon>eudicotyledons</taxon>
        <taxon>Gunneridae</taxon>
        <taxon>Pentapetalae</taxon>
        <taxon>rosids</taxon>
        <taxon>fabids</taxon>
        <taxon>Rosales</taxon>
        <taxon>Cannabaceae</taxon>
        <taxon>Trema</taxon>
    </lineage>
</organism>
<protein>
    <submittedName>
        <fullName evidence="2">Uncharacterized protein</fullName>
    </submittedName>
</protein>
<evidence type="ECO:0000256" key="1">
    <source>
        <dbReference type="SAM" id="MobiDB-lite"/>
    </source>
</evidence>
<dbReference type="OrthoDB" id="1921870at2759"/>
<dbReference type="InParanoid" id="A0A2P5EHF2"/>
<name>A0A2P5EHF2_TREOI</name>
<accession>A0A2P5EHF2</accession>
<comment type="caution">
    <text evidence="2">The sequence shown here is derived from an EMBL/GenBank/DDBJ whole genome shotgun (WGS) entry which is preliminary data.</text>
</comment>
<sequence length="103" mass="11681">RNGSMSTPRHHVTRGADLDAPTGHIETWRLHSWHSEHGWTSPELEAKYELEGDVELMRQALISKNIMPPSSRPHVSDQSWGPSSRFCPNPSHQSSSEFVDETH</sequence>
<dbReference type="AlphaFoldDB" id="A0A2P5EHF2"/>